<dbReference type="Gene3D" id="3.30.1370.10">
    <property type="entry name" value="K Homology domain, type 1"/>
    <property type="match status" value="1"/>
</dbReference>
<dbReference type="PATRIC" id="fig|1618598.3.peg.255"/>
<dbReference type="InterPro" id="IPR004087">
    <property type="entry name" value="KH_dom"/>
</dbReference>
<comment type="function">
    <text evidence="5">Endoribonuclease that initiates mRNA decay.</text>
</comment>
<evidence type="ECO:0000256" key="2">
    <source>
        <dbReference type="ARBA" id="ARBA00022759"/>
    </source>
</evidence>
<dbReference type="EMBL" id="LCKQ01000008">
    <property type="protein sequence ID" value="KKU03918.1"/>
    <property type="molecule type" value="Genomic_DNA"/>
</dbReference>
<dbReference type="InterPro" id="IPR022711">
    <property type="entry name" value="RNase_Y_N"/>
</dbReference>
<keyword evidence="4 5" id="KW-0694">RNA-binding</keyword>
<evidence type="ECO:0000256" key="4">
    <source>
        <dbReference type="ARBA" id="ARBA00022884"/>
    </source>
</evidence>
<dbReference type="GO" id="GO:0003723">
    <property type="term" value="F:RNA binding"/>
    <property type="evidence" value="ECO:0007669"/>
    <property type="project" value="UniProtKB-UniRule"/>
</dbReference>
<dbReference type="Pfam" id="PF00013">
    <property type="entry name" value="KH_1"/>
    <property type="match status" value="1"/>
</dbReference>
<feature type="domain" description="HD" evidence="8">
    <location>
        <begin position="237"/>
        <end position="329"/>
    </location>
</feature>
<comment type="similarity">
    <text evidence="5">Belongs to the RNase Y family.</text>
</comment>
<dbReference type="GO" id="GO:0005886">
    <property type="term" value="C:plasma membrane"/>
    <property type="evidence" value="ECO:0007669"/>
    <property type="project" value="UniProtKB-UniRule"/>
</dbReference>
<dbReference type="InterPro" id="IPR006674">
    <property type="entry name" value="HD_domain"/>
</dbReference>
<keyword evidence="1 5" id="KW-0540">Nuclease</keyword>
<proteinExistence type="inferred from homology"/>
<dbReference type="SUPFAM" id="SSF109604">
    <property type="entry name" value="HD-domain/PDEase-like"/>
    <property type="match status" value="1"/>
</dbReference>
<dbReference type="NCBIfam" id="TIGR03319">
    <property type="entry name" value="RNase_Y"/>
    <property type="match status" value="1"/>
</dbReference>
<evidence type="ECO:0000256" key="5">
    <source>
        <dbReference type="HAMAP-Rule" id="MF_00335"/>
    </source>
</evidence>
<protein>
    <recommendedName>
        <fullName evidence="5 6">Ribonuclease Y</fullName>
        <shortName evidence="5">RNase Y</shortName>
        <ecNumber evidence="5 6">3.1.-.-</ecNumber>
    </recommendedName>
</protein>
<dbReference type="PROSITE" id="PS50084">
    <property type="entry name" value="KH_TYPE_1"/>
    <property type="match status" value="1"/>
</dbReference>
<name>A0A0G1PER1_9BACT</name>
<evidence type="ECO:0000256" key="6">
    <source>
        <dbReference type="NCBIfam" id="TIGR03319"/>
    </source>
</evidence>
<sequence length="422" mass="47095">MTTSDINKFGSSELKVLVEDLRRQRESLEKKEKTLKEREEELISRLEKASGMTRDEAGKIILEEVQKTLSSEVAKKVRNAEERIREEAGEKAKEILADAMKHGATTYVAEYTVSTVTVPNEDVKGRIIGAGGRNIRTFERESGVEIEIDETNEIRLSSFDSVRREIARRALEALIKDQRIQPSRIEEVIRQIKNEMEDVLLEEGKEIAHECGVFNLPVDLMKLIGRYRFRTSYGQNLGLHTIEETKIGIAIANELGANIDVVRLGCLLHDIGKVVTDEEGTHVEAGVNTIKRFGLPKEVVAAVAEHHEDKPFSSVESVIVWTADAISGSRPGARYEPHEEYVKRMGKIEEIAASFPGVDSTMAFQAGRDVRVIVNPQEVDDDKVTVLAHDIAARLEKEAEYAGQIKVTVIREVRAVGTTAAK</sequence>
<dbReference type="SUPFAM" id="SSF54791">
    <property type="entry name" value="Eukaryotic type KH-domain (KH-domain type I)"/>
    <property type="match status" value="1"/>
</dbReference>
<dbReference type="EC" id="3.1.-.-" evidence="5 6"/>
<dbReference type="InterPro" id="IPR017705">
    <property type="entry name" value="Ribonuclease_Y"/>
</dbReference>
<evidence type="ECO:0000313" key="10">
    <source>
        <dbReference type="Proteomes" id="UP000034086"/>
    </source>
</evidence>
<dbReference type="NCBIfam" id="TIGR00277">
    <property type="entry name" value="HDIG"/>
    <property type="match status" value="1"/>
</dbReference>
<keyword evidence="7" id="KW-0175">Coiled coil</keyword>
<dbReference type="GO" id="GO:0004521">
    <property type="term" value="F:RNA endonuclease activity"/>
    <property type="evidence" value="ECO:0007669"/>
    <property type="project" value="UniProtKB-UniRule"/>
</dbReference>
<dbReference type="PROSITE" id="PS51831">
    <property type="entry name" value="HD"/>
    <property type="match status" value="1"/>
</dbReference>
<dbReference type="SMART" id="SM00322">
    <property type="entry name" value="KH"/>
    <property type="match status" value="1"/>
</dbReference>
<keyword evidence="2 5" id="KW-0255">Endonuclease</keyword>
<dbReference type="AlphaFoldDB" id="A0A0G1PER1"/>
<comment type="caution">
    <text evidence="9">The sequence shown here is derived from an EMBL/GenBank/DDBJ whole genome shotgun (WGS) entry which is preliminary data.</text>
</comment>
<evidence type="ECO:0000256" key="1">
    <source>
        <dbReference type="ARBA" id="ARBA00022722"/>
    </source>
</evidence>
<dbReference type="Pfam" id="PF01966">
    <property type="entry name" value="HD"/>
    <property type="match status" value="1"/>
</dbReference>
<dbReference type="PANTHER" id="PTHR12826:SF15">
    <property type="entry name" value="RIBONUCLEASE Y"/>
    <property type="match status" value="1"/>
</dbReference>
<dbReference type="InterPro" id="IPR006675">
    <property type="entry name" value="HDIG_dom"/>
</dbReference>
<evidence type="ECO:0000259" key="8">
    <source>
        <dbReference type="PROSITE" id="PS51831"/>
    </source>
</evidence>
<dbReference type="InterPro" id="IPR004088">
    <property type="entry name" value="KH_dom_type_1"/>
</dbReference>
<accession>A0A0G1PER1</accession>
<dbReference type="InterPro" id="IPR003607">
    <property type="entry name" value="HD/PDEase_dom"/>
</dbReference>
<feature type="coiled-coil region" evidence="7">
    <location>
        <begin position="11"/>
        <end position="45"/>
    </location>
</feature>
<organism evidence="9 10">
    <name type="scientific">Candidatus Woesebacteria bacterium GW2011_GWE1_45_18</name>
    <dbReference type="NCBI Taxonomy" id="1618598"/>
    <lineage>
        <taxon>Bacteria</taxon>
        <taxon>Candidatus Woeseibacteriota</taxon>
    </lineage>
</organism>
<dbReference type="PANTHER" id="PTHR12826">
    <property type="entry name" value="RIBONUCLEASE Y"/>
    <property type="match status" value="1"/>
</dbReference>
<dbReference type="Proteomes" id="UP000034086">
    <property type="component" value="Unassembled WGS sequence"/>
</dbReference>
<dbReference type="GO" id="GO:0006402">
    <property type="term" value="P:mRNA catabolic process"/>
    <property type="evidence" value="ECO:0007669"/>
    <property type="project" value="UniProtKB-UniRule"/>
</dbReference>
<dbReference type="CDD" id="cd00077">
    <property type="entry name" value="HDc"/>
    <property type="match status" value="1"/>
</dbReference>
<dbReference type="HAMAP" id="MF_00335">
    <property type="entry name" value="RNase_Y"/>
    <property type="match status" value="1"/>
</dbReference>
<evidence type="ECO:0000256" key="7">
    <source>
        <dbReference type="SAM" id="Coils"/>
    </source>
</evidence>
<dbReference type="Gene3D" id="1.10.3210.10">
    <property type="entry name" value="Hypothetical protein af1432"/>
    <property type="match status" value="1"/>
</dbReference>
<dbReference type="SMART" id="SM00471">
    <property type="entry name" value="HDc"/>
    <property type="match status" value="1"/>
</dbReference>
<dbReference type="InterPro" id="IPR036612">
    <property type="entry name" value="KH_dom_type_1_sf"/>
</dbReference>
<dbReference type="Pfam" id="PF12072">
    <property type="entry name" value="RNase_Y_N"/>
    <property type="match status" value="1"/>
</dbReference>
<reference evidence="9 10" key="1">
    <citation type="journal article" date="2015" name="Nature">
        <title>rRNA introns, odd ribosomes, and small enigmatic genomes across a large radiation of phyla.</title>
        <authorList>
            <person name="Brown C.T."/>
            <person name="Hug L.A."/>
            <person name="Thomas B.C."/>
            <person name="Sharon I."/>
            <person name="Castelle C.J."/>
            <person name="Singh A."/>
            <person name="Wilkins M.J."/>
            <person name="Williams K.H."/>
            <person name="Banfield J.F."/>
        </authorList>
    </citation>
    <scope>NUCLEOTIDE SEQUENCE [LARGE SCALE GENOMIC DNA]</scope>
</reference>
<evidence type="ECO:0000256" key="3">
    <source>
        <dbReference type="ARBA" id="ARBA00022801"/>
    </source>
</evidence>
<dbReference type="GO" id="GO:0016787">
    <property type="term" value="F:hydrolase activity"/>
    <property type="evidence" value="ECO:0007669"/>
    <property type="project" value="UniProtKB-KW"/>
</dbReference>
<dbReference type="CDD" id="cd22431">
    <property type="entry name" value="KH-I_RNaseY"/>
    <property type="match status" value="1"/>
</dbReference>
<gene>
    <name evidence="5" type="primary">rny</name>
    <name evidence="9" type="ORF">UX03_C0008G0017</name>
</gene>
<evidence type="ECO:0000313" key="9">
    <source>
        <dbReference type="EMBL" id="KKU03918.1"/>
    </source>
</evidence>
<keyword evidence="3 5" id="KW-0378">Hydrolase</keyword>